<evidence type="ECO:0000256" key="1">
    <source>
        <dbReference type="SAM" id="Phobius"/>
    </source>
</evidence>
<dbReference type="SUPFAM" id="SSF81321">
    <property type="entry name" value="Family A G protein-coupled receptor-like"/>
    <property type="match status" value="1"/>
</dbReference>
<dbReference type="EnsemblMetazoa" id="CapteT209965">
    <property type="protein sequence ID" value="CapteP209965"/>
    <property type="gene ID" value="CapteG209965"/>
</dbReference>
<dbReference type="AlphaFoldDB" id="R7UTX5"/>
<feature type="transmembrane region" description="Helical" evidence="1">
    <location>
        <begin position="123"/>
        <end position="149"/>
    </location>
</feature>
<evidence type="ECO:0008006" key="5">
    <source>
        <dbReference type="Google" id="ProtNLM"/>
    </source>
</evidence>
<accession>R7UTX5</accession>
<dbReference type="EMBL" id="AMQN01021091">
    <property type="status" value="NOT_ANNOTATED_CDS"/>
    <property type="molecule type" value="Genomic_DNA"/>
</dbReference>
<keyword evidence="1" id="KW-0472">Membrane</keyword>
<dbReference type="Gene3D" id="1.20.1070.10">
    <property type="entry name" value="Rhodopsin 7-helix transmembrane proteins"/>
    <property type="match status" value="1"/>
</dbReference>
<proteinExistence type="predicted"/>
<dbReference type="EMBL" id="KB298114">
    <property type="protein sequence ID" value="ELU09615.1"/>
    <property type="molecule type" value="Genomic_DNA"/>
</dbReference>
<gene>
    <name evidence="2" type="ORF">CAPTEDRAFT_209965</name>
</gene>
<reference evidence="2 4" key="2">
    <citation type="journal article" date="2013" name="Nature">
        <title>Insights into bilaterian evolution from three spiralian genomes.</title>
        <authorList>
            <person name="Simakov O."/>
            <person name="Marletaz F."/>
            <person name="Cho S.J."/>
            <person name="Edsinger-Gonzales E."/>
            <person name="Havlak P."/>
            <person name="Hellsten U."/>
            <person name="Kuo D.H."/>
            <person name="Larsson T."/>
            <person name="Lv J."/>
            <person name="Arendt D."/>
            <person name="Savage R."/>
            <person name="Osoegawa K."/>
            <person name="de Jong P."/>
            <person name="Grimwood J."/>
            <person name="Chapman J.A."/>
            <person name="Shapiro H."/>
            <person name="Aerts A."/>
            <person name="Otillar R.P."/>
            <person name="Terry A.Y."/>
            <person name="Boore J.L."/>
            <person name="Grigoriev I.V."/>
            <person name="Lindberg D.R."/>
            <person name="Seaver E.C."/>
            <person name="Weisblat D.A."/>
            <person name="Putnam N.H."/>
            <person name="Rokhsar D.S."/>
        </authorList>
    </citation>
    <scope>NUCLEOTIDE SEQUENCE</scope>
    <source>
        <strain evidence="2 4">I ESC-2004</strain>
    </source>
</reference>
<protein>
    <recommendedName>
        <fullName evidence="5">G-protein coupled receptors family 1 profile domain-containing protein</fullName>
    </recommendedName>
</protein>
<evidence type="ECO:0000313" key="3">
    <source>
        <dbReference type="EnsemblMetazoa" id="CapteP209965"/>
    </source>
</evidence>
<organism evidence="2">
    <name type="scientific">Capitella teleta</name>
    <name type="common">Polychaete worm</name>
    <dbReference type="NCBI Taxonomy" id="283909"/>
    <lineage>
        <taxon>Eukaryota</taxon>
        <taxon>Metazoa</taxon>
        <taxon>Spiralia</taxon>
        <taxon>Lophotrochozoa</taxon>
        <taxon>Annelida</taxon>
        <taxon>Polychaeta</taxon>
        <taxon>Sedentaria</taxon>
        <taxon>Scolecida</taxon>
        <taxon>Capitellidae</taxon>
        <taxon>Capitella</taxon>
    </lineage>
</organism>
<evidence type="ECO:0000313" key="4">
    <source>
        <dbReference type="Proteomes" id="UP000014760"/>
    </source>
</evidence>
<feature type="transmembrane region" description="Helical" evidence="1">
    <location>
        <begin position="78"/>
        <end position="95"/>
    </location>
</feature>
<keyword evidence="1" id="KW-0812">Transmembrane</keyword>
<evidence type="ECO:0000313" key="2">
    <source>
        <dbReference type="EMBL" id="ELU09615.1"/>
    </source>
</evidence>
<reference evidence="3" key="3">
    <citation type="submission" date="2015-06" db="UniProtKB">
        <authorList>
            <consortium name="EnsemblMetazoa"/>
        </authorList>
    </citation>
    <scope>IDENTIFICATION</scope>
</reference>
<dbReference type="OrthoDB" id="9990906at2759"/>
<reference evidence="4" key="1">
    <citation type="submission" date="2012-12" db="EMBL/GenBank/DDBJ databases">
        <authorList>
            <person name="Hellsten U."/>
            <person name="Grimwood J."/>
            <person name="Chapman J.A."/>
            <person name="Shapiro H."/>
            <person name="Aerts A."/>
            <person name="Otillar R.P."/>
            <person name="Terry A.Y."/>
            <person name="Boore J.L."/>
            <person name="Simakov O."/>
            <person name="Marletaz F."/>
            <person name="Cho S.-J."/>
            <person name="Edsinger-Gonzales E."/>
            <person name="Havlak P."/>
            <person name="Kuo D.-H."/>
            <person name="Larsson T."/>
            <person name="Lv J."/>
            <person name="Arendt D."/>
            <person name="Savage R."/>
            <person name="Osoegawa K."/>
            <person name="de Jong P."/>
            <person name="Lindberg D.R."/>
            <person name="Seaver E.C."/>
            <person name="Weisblat D.A."/>
            <person name="Putnam N.H."/>
            <person name="Grigoriev I.V."/>
            <person name="Rokhsar D.S."/>
        </authorList>
    </citation>
    <scope>NUCLEOTIDE SEQUENCE</scope>
    <source>
        <strain evidence="4">I ESC-2004</strain>
    </source>
</reference>
<keyword evidence="4" id="KW-1185">Reference proteome</keyword>
<dbReference type="HOGENOM" id="CLU_1476511_0_0_1"/>
<dbReference type="EMBL" id="AMQN01021092">
    <property type="status" value="NOT_ANNOTATED_CDS"/>
    <property type="molecule type" value="Genomic_DNA"/>
</dbReference>
<dbReference type="Proteomes" id="UP000014760">
    <property type="component" value="Unassembled WGS sequence"/>
</dbReference>
<sequence length="183" mass="20629">MPYIFTPVNLRVDYWTTHLFGRRKIFNPREQQKCTRKIELSQKENATWDEQTDIDLSAQVTNRPMGPPRGQNKRDSTTSSMIAMLLAASVAYLVLKTPYHLYTILVPVAGEQGRTVATSTIDWAAVGLGLVGAAQLMNHGINFYLYVITGREFRRVLKRSVCGRSKKSDLELSTMKTVSSTID</sequence>
<keyword evidence="1" id="KW-1133">Transmembrane helix</keyword>
<name>R7UTX5_CAPTE</name>